<evidence type="ECO:0000313" key="3">
    <source>
        <dbReference type="Proteomes" id="UP001153148"/>
    </source>
</evidence>
<feature type="transmembrane region" description="Helical" evidence="1">
    <location>
        <begin position="57"/>
        <end position="76"/>
    </location>
</feature>
<keyword evidence="1" id="KW-0472">Membrane</keyword>
<accession>A0ABN7NVT1</accession>
<reference evidence="2" key="1">
    <citation type="submission" date="2021-03" db="EMBL/GenBank/DDBJ databases">
        <authorList>
            <person name="Tran Van P."/>
        </authorList>
    </citation>
    <scope>NUCLEOTIDE SEQUENCE</scope>
</reference>
<dbReference type="EMBL" id="CAJPIN010005119">
    <property type="protein sequence ID" value="CAG2057259.1"/>
    <property type="molecule type" value="Genomic_DNA"/>
</dbReference>
<feature type="transmembrane region" description="Helical" evidence="1">
    <location>
        <begin position="88"/>
        <end position="107"/>
    </location>
</feature>
<name>A0ABN7NVT1_TIMPD</name>
<keyword evidence="1" id="KW-1133">Transmembrane helix</keyword>
<comment type="caution">
    <text evidence="2">The sequence shown here is derived from an EMBL/GenBank/DDBJ whole genome shotgun (WGS) entry which is preliminary data.</text>
</comment>
<sequence>MLANSRKNYNRPTLKSSQVPYMHMSRYEKIKELWRGHRDEITVVLIGLYNEKRIRHLRAWGIANCCLVFLYAGIITYECILSMSVERWFSAGLIFLYICAYSGSASVSMKTVSKIMMTWKSKENIPPYAHQNVVVFLVEIDTPLTPNTPSTMALPISQV</sequence>
<protein>
    <submittedName>
        <fullName evidence="2">Uncharacterized protein</fullName>
    </submittedName>
</protein>
<dbReference type="Proteomes" id="UP001153148">
    <property type="component" value="Unassembled WGS sequence"/>
</dbReference>
<organism evidence="2 3">
    <name type="scientific">Timema podura</name>
    <name type="common">Walking stick</name>
    <dbReference type="NCBI Taxonomy" id="61482"/>
    <lineage>
        <taxon>Eukaryota</taxon>
        <taxon>Metazoa</taxon>
        <taxon>Ecdysozoa</taxon>
        <taxon>Arthropoda</taxon>
        <taxon>Hexapoda</taxon>
        <taxon>Insecta</taxon>
        <taxon>Pterygota</taxon>
        <taxon>Neoptera</taxon>
        <taxon>Polyneoptera</taxon>
        <taxon>Phasmatodea</taxon>
        <taxon>Timematodea</taxon>
        <taxon>Timematoidea</taxon>
        <taxon>Timematidae</taxon>
        <taxon>Timema</taxon>
    </lineage>
</organism>
<proteinExistence type="predicted"/>
<gene>
    <name evidence="2" type="ORF">TPAB3V08_LOCUS4238</name>
</gene>
<evidence type="ECO:0000256" key="1">
    <source>
        <dbReference type="SAM" id="Phobius"/>
    </source>
</evidence>
<keyword evidence="3" id="KW-1185">Reference proteome</keyword>
<evidence type="ECO:0000313" key="2">
    <source>
        <dbReference type="EMBL" id="CAG2057259.1"/>
    </source>
</evidence>
<keyword evidence="1" id="KW-0812">Transmembrane</keyword>